<evidence type="ECO:0000256" key="1">
    <source>
        <dbReference type="ARBA" id="ARBA00022801"/>
    </source>
</evidence>
<keyword evidence="4" id="KW-1185">Reference proteome</keyword>
<dbReference type="OrthoDB" id="67027at2759"/>
<dbReference type="RefSeq" id="XP_056554460.1">
    <property type="nucleotide sequence ID" value="XM_056699047.1"/>
</dbReference>
<dbReference type="PROSITE" id="PS50142">
    <property type="entry name" value="RNASE_3_2"/>
    <property type="match status" value="2"/>
</dbReference>
<dbReference type="AlphaFoldDB" id="A0A9W9S151"/>
<dbReference type="CDD" id="cd00593">
    <property type="entry name" value="RIBOc"/>
    <property type="match status" value="1"/>
</dbReference>
<dbReference type="Gene3D" id="1.10.1520.10">
    <property type="entry name" value="Ribonuclease III domain"/>
    <property type="match status" value="1"/>
</dbReference>
<reference evidence="3" key="1">
    <citation type="submission" date="2022-11" db="EMBL/GenBank/DDBJ databases">
        <authorList>
            <person name="Petersen C."/>
        </authorList>
    </citation>
    <scope>NUCLEOTIDE SEQUENCE</scope>
    <source>
        <strain evidence="3">IBT 29864</strain>
    </source>
</reference>
<dbReference type="PANTHER" id="PTHR14950">
    <property type="entry name" value="DICER-RELATED"/>
    <property type="match status" value="1"/>
</dbReference>
<gene>
    <name evidence="3" type="ORF">N7496_006118</name>
</gene>
<proteinExistence type="predicted"/>
<dbReference type="InterPro" id="IPR036389">
    <property type="entry name" value="RNase_III_sf"/>
</dbReference>
<feature type="domain" description="RNase III" evidence="2">
    <location>
        <begin position="10"/>
        <end position="72"/>
    </location>
</feature>
<reference evidence="3" key="2">
    <citation type="journal article" date="2023" name="IMA Fungus">
        <title>Comparative genomic study of the Penicillium genus elucidates a diverse pangenome and 15 lateral gene transfer events.</title>
        <authorList>
            <person name="Petersen C."/>
            <person name="Sorensen T."/>
            <person name="Nielsen M.R."/>
            <person name="Sondergaard T.E."/>
            <person name="Sorensen J.L."/>
            <person name="Fitzpatrick D.A."/>
            <person name="Frisvad J.C."/>
            <person name="Nielsen K.L."/>
        </authorList>
    </citation>
    <scope>NUCLEOTIDE SEQUENCE</scope>
    <source>
        <strain evidence="3">IBT 29864</strain>
    </source>
</reference>
<name>A0A9W9S151_9EURO</name>
<accession>A0A9W9S151</accession>
<feature type="domain" description="RNase III" evidence="2">
    <location>
        <begin position="88"/>
        <end position="148"/>
    </location>
</feature>
<dbReference type="Proteomes" id="UP001147782">
    <property type="component" value="Unassembled WGS sequence"/>
</dbReference>
<evidence type="ECO:0000313" key="4">
    <source>
        <dbReference type="Proteomes" id="UP001147782"/>
    </source>
</evidence>
<sequence length="168" mass="18782">MPLFTTAERIRAVEVIINYEFHDKSLLVKALEAAGATMASQGNKRLALIGDAALRLVLYEFGYEDEASIREGHQYFFYLRYQSFNEIKGDMTNAQNTRATNENLGQIGFSLGLNVYIHLNPSAQGVVPGRLMATTIEAIIGAVYLDSNKNTMITRLLIIHLRIMPTPE</sequence>
<dbReference type="EMBL" id="JAPZBS010000005">
    <property type="protein sequence ID" value="KAJ5370026.1"/>
    <property type="molecule type" value="Genomic_DNA"/>
</dbReference>
<dbReference type="SMART" id="SM00535">
    <property type="entry name" value="RIBOc"/>
    <property type="match status" value="1"/>
</dbReference>
<organism evidence="3 4">
    <name type="scientific">Penicillium cataractarum</name>
    <dbReference type="NCBI Taxonomy" id="2100454"/>
    <lineage>
        <taxon>Eukaryota</taxon>
        <taxon>Fungi</taxon>
        <taxon>Dikarya</taxon>
        <taxon>Ascomycota</taxon>
        <taxon>Pezizomycotina</taxon>
        <taxon>Eurotiomycetes</taxon>
        <taxon>Eurotiomycetidae</taxon>
        <taxon>Eurotiales</taxon>
        <taxon>Aspergillaceae</taxon>
        <taxon>Penicillium</taxon>
    </lineage>
</organism>
<dbReference type="GeneID" id="81438226"/>
<comment type="caution">
    <text evidence="3">The sequence shown here is derived from an EMBL/GenBank/DDBJ whole genome shotgun (WGS) entry which is preliminary data.</text>
</comment>
<dbReference type="SUPFAM" id="SSF69065">
    <property type="entry name" value="RNase III domain-like"/>
    <property type="match status" value="1"/>
</dbReference>
<dbReference type="InterPro" id="IPR000999">
    <property type="entry name" value="RNase_III_dom"/>
</dbReference>
<dbReference type="GO" id="GO:0006396">
    <property type="term" value="P:RNA processing"/>
    <property type="evidence" value="ECO:0007669"/>
    <property type="project" value="InterPro"/>
</dbReference>
<dbReference type="GO" id="GO:0004525">
    <property type="term" value="F:ribonuclease III activity"/>
    <property type="evidence" value="ECO:0007669"/>
    <property type="project" value="InterPro"/>
</dbReference>
<dbReference type="Pfam" id="PF14622">
    <property type="entry name" value="Ribonucleas_3_3"/>
    <property type="match status" value="1"/>
</dbReference>
<protein>
    <recommendedName>
        <fullName evidence="2">RNase III domain-containing protein</fullName>
    </recommendedName>
</protein>
<evidence type="ECO:0000313" key="3">
    <source>
        <dbReference type="EMBL" id="KAJ5370026.1"/>
    </source>
</evidence>
<keyword evidence="1" id="KW-0378">Hydrolase</keyword>
<evidence type="ECO:0000259" key="2">
    <source>
        <dbReference type="PROSITE" id="PS50142"/>
    </source>
</evidence>